<dbReference type="Pfam" id="PF04412">
    <property type="entry name" value="AcnX"/>
    <property type="match status" value="1"/>
</dbReference>
<name>X1J5A7_9ZZZZ</name>
<evidence type="ECO:0000256" key="1">
    <source>
        <dbReference type="ARBA" id="ARBA00023004"/>
    </source>
</evidence>
<dbReference type="AlphaFoldDB" id="X1J5A7"/>
<dbReference type="GO" id="GO:0016829">
    <property type="term" value="F:lyase activity"/>
    <property type="evidence" value="ECO:0007669"/>
    <property type="project" value="UniProtKB-KW"/>
</dbReference>
<proteinExistence type="predicted"/>
<feature type="non-terminal residue" evidence="4">
    <location>
        <position position="1"/>
    </location>
</feature>
<protein>
    <recommendedName>
        <fullName evidence="3">Phosphomevalonate dehydratase large subunit-like domain-containing protein</fullName>
    </recommendedName>
</protein>
<gene>
    <name evidence="4" type="ORF">S03H2_49578</name>
</gene>
<dbReference type="EMBL" id="BARU01031330">
    <property type="protein sequence ID" value="GAH73489.1"/>
    <property type="molecule type" value="Genomic_DNA"/>
</dbReference>
<sequence>LLVKVGDYFGAANMVDVKYVNILELMGTSEESYLELMDYLVSKGGKFRVVTTTDPAGFDFTNTEGMGIEPDTYQKQAKLSGSLIKMGALPTRTCTMYWAGVMPRLGDHLAISESNAIVTFNSVVGARTNYESFPSSVASALSGKTPNFGFHLDENRRGNVLVELKTPMEHWTDWDALGFYVGKELKIYEAVPVFVNIPGTVTTYELKRLGATLATGPGTIAMYHAVGITAEAATLEQALGGNKLQDKLQITRKELDEVYEMFS</sequence>
<dbReference type="PANTHER" id="PTHR36577">
    <property type="entry name" value="DUF521 DOMAIN PROTEIN (AFU_ORTHOLOGUE AFUA_6G00490)"/>
    <property type="match status" value="1"/>
</dbReference>
<feature type="non-terminal residue" evidence="4">
    <location>
        <position position="263"/>
    </location>
</feature>
<keyword evidence="2" id="KW-0456">Lyase</keyword>
<organism evidence="4">
    <name type="scientific">marine sediment metagenome</name>
    <dbReference type="NCBI Taxonomy" id="412755"/>
    <lineage>
        <taxon>unclassified sequences</taxon>
        <taxon>metagenomes</taxon>
        <taxon>ecological metagenomes</taxon>
    </lineage>
</organism>
<evidence type="ECO:0000313" key="4">
    <source>
        <dbReference type="EMBL" id="GAH73489.1"/>
    </source>
</evidence>
<dbReference type="InterPro" id="IPR007506">
    <property type="entry name" value="PMDh-L-like_dom"/>
</dbReference>
<accession>X1J5A7</accession>
<dbReference type="PANTHER" id="PTHR36577:SF3">
    <property type="entry name" value="DUF521 DOMAIN PROTEIN (AFU_ORTHOLOGUE AFUA_6G00490)"/>
    <property type="match status" value="1"/>
</dbReference>
<reference evidence="4" key="1">
    <citation type="journal article" date="2014" name="Front. Microbiol.">
        <title>High frequency of phylogenetically diverse reductive dehalogenase-homologous genes in deep subseafloor sedimentary metagenomes.</title>
        <authorList>
            <person name="Kawai M."/>
            <person name="Futagami T."/>
            <person name="Toyoda A."/>
            <person name="Takaki Y."/>
            <person name="Nishi S."/>
            <person name="Hori S."/>
            <person name="Arai W."/>
            <person name="Tsubouchi T."/>
            <person name="Morono Y."/>
            <person name="Uchiyama I."/>
            <person name="Ito T."/>
            <person name="Fujiyama A."/>
            <person name="Inagaki F."/>
            <person name="Takami H."/>
        </authorList>
    </citation>
    <scope>NUCLEOTIDE SEQUENCE</scope>
    <source>
        <strain evidence="4">Expedition CK06-06</strain>
    </source>
</reference>
<keyword evidence="1" id="KW-0408">Iron</keyword>
<feature type="domain" description="Phosphomevalonate dehydratase large subunit-like" evidence="3">
    <location>
        <begin position="2"/>
        <end position="262"/>
    </location>
</feature>
<evidence type="ECO:0000259" key="3">
    <source>
        <dbReference type="Pfam" id="PF04412"/>
    </source>
</evidence>
<evidence type="ECO:0000256" key="2">
    <source>
        <dbReference type="ARBA" id="ARBA00023239"/>
    </source>
</evidence>
<comment type="caution">
    <text evidence="4">The sequence shown here is derived from an EMBL/GenBank/DDBJ whole genome shotgun (WGS) entry which is preliminary data.</text>
</comment>